<protein>
    <submittedName>
        <fullName evidence="1">Uncharacterized protein</fullName>
    </submittedName>
</protein>
<gene>
    <name evidence="1" type="ORF">VNO78_00109</name>
</gene>
<evidence type="ECO:0000313" key="1">
    <source>
        <dbReference type="EMBL" id="KAK7409790.1"/>
    </source>
</evidence>
<keyword evidence="2" id="KW-1185">Reference proteome</keyword>
<dbReference type="EMBL" id="JAYMYS010000001">
    <property type="protein sequence ID" value="KAK7409790.1"/>
    <property type="molecule type" value="Genomic_DNA"/>
</dbReference>
<organism evidence="1 2">
    <name type="scientific">Psophocarpus tetragonolobus</name>
    <name type="common">Winged bean</name>
    <name type="synonym">Dolichos tetragonolobus</name>
    <dbReference type="NCBI Taxonomy" id="3891"/>
    <lineage>
        <taxon>Eukaryota</taxon>
        <taxon>Viridiplantae</taxon>
        <taxon>Streptophyta</taxon>
        <taxon>Embryophyta</taxon>
        <taxon>Tracheophyta</taxon>
        <taxon>Spermatophyta</taxon>
        <taxon>Magnoliopsida</taxon>
        <taxon>eudicotyledons</taxon>
        <taxon>Gunneridae</taxon>
        <taxon>Pentapetalae</taxon>
        <taxon>rosids</taxon>
        <taxon>fabids</taxon>
        <taxon>Fabales</taxon>
        <taxon>Fabaceae</taxon>
        <taxon>Papilionoideae</taxon>
        <taxon>50 kb inversion clade</taxon>
        <taxon>NPAAA clade</taxon>
        <taxon>indigoferoid/millettioid clade</taxon>
        <taxon>Phaseoleae</taxon>
        <taxon>Psophocarpus</taxon>
    </lineage>
</organism>
<sequence>MVGLCEVWKGPLGGGGFVSNAKVPGSCEALKLNYEPNRVASVSREAEVEAVPNEDCSWVDPKVYVKSP</sequence>
<name>A0AAN9T8W2_PSOTE</name>
<dbReference type="AlphaFoldDB" id="A0AAN9T8W2"/>
<proteinExistence type="predicted"/>
<comment type="caution">
    <text evidence="1">The sequence shown here is derived from an EMBL/GenBank/DDBJ whole genome shotgun (WGS) entry which is preliminary data.</text>
</comment>
<evidence type="ECO:0000313" key="2">
    <source>
        <dbReference type="Proteomes" id="UP001386955"/>
    </source>
</evidence>
<accession>A0AAN9T8W2</accession>
<reference evidence="1 2" key="1">
    <citation type="submission" date="2024-01" db="EMBL/GenBank/DDBJ databases">
        <title>The genomes of 5 underutilized Papilionoideae crops provide insights into root nodulation and disease resistanc.</title>
        <authorList>
            <person name="Jiang F."/>
        </authorList>
    </citation>
    <scope>NUCLEOTIDE SEQUENCE [LARGE SCALE GENOMIC DNA]</scope>
    <source>
        <strain evidence="1">DUOXIRENSHENG_FW03</strain>
        <tissue evidence="1">Leaves</tissue>
    </source>
</reference>
<dbReference type="Proteomes" id="UP001386955">
    <property type="component" value="Unassembled WGS sequence"/>
</dbReference>